<evidence type="ECO:0000256" key="3">
    <source>
        <dbReference type="ARBA" id="ARBA00022729"/>
    </source>
</evidence>
<organism evidence="8 9">
    <name type="scientific">Kocuria subflava</name>
    <dbReference type="NCBI Taxonomy" id="1736139"/>
    <lineage>
        <taxon>Bacteria</taxon>
        <taxon>Bacillati</taxon>
        <taxon>Actinomycetota</taxon>
        <taxon>Actinomycetes</taxon>
        <taxon>Micrococcales</taxon>
        <taxon>Micrococcaceae</taxon>
        <taxon>Kocuria</taxon>
    </lineage>
</organism>
<evidence type="ECO:0000256" key="5">
    <source>
        <dbReference type="ARBA" id="ARBA00023288"/>
    </source>
</evidence>
<comment type="caution">
    <text evidence="8">The sequence shown here is derived from an EMBL/GenBank/DDBJ whole genome shotgun (WGS) entry which is preliminary data.</text>
</comment>
<dbReference type="InterPro" id="IPR003760">
    <property type="entry name" value="PnrA-like"/>
</dbReference>
<dbReference type="GO" id="GO:0005886">
    <property type="term" value="C:plasma membrane"/>
    <property type="evidence" value="ECO:0007669"/>
    <property type="project" value="UniProtKB-SubCell"/>
</dbReference>
<dbReference type="Proteomes" id="UP000521379">
    <property type="component" value="Unassembled WGS sequence"/>
</dbReference>
<dbReference type="PANTHER" id="PTHR34296">
    <property type="entry name" value="TRANSCRIPTIONAL ACTIVATOR PROTEIN MED"/>
    <property type="match status" value="1"/>
</dbReference>
<protein>
    <submittedName>
        <fullName evidence="8">BMP family ABC transporter substrate-binding protein</fullName>
    </submittedName>
</protein>
<dbReference type="Gene3D" id="3.40.50.2300">
    <property type="match status" value="2"/>
</dbReference>
<dbReference type="CDD" id="cd06354">
    <property type="entry name" value="PBP1_PrnA-like"/>
    <property type="match status" value="1"/>
</dbReference>
<keyword evidence="4" id="KW-0472">Membrane</keyword>
<dbReference type="RefSeq" id="WP_119932317.1">
    <property type="nucleotide sequence ID" value="NZ_JAAVUN010000004.1"/>
</dbReference>
<keyword evidence="5" id="KW-0449">Lipoprotein</keyword>
<evidence type="ECO:0000256" key="4">
    <source>
        <dbReference type="ARBA" id="ARBA00023136"/>
    </source>
</evidence>
<evidence type="ECO:0000256" key="2">
    <source>
        <dbReference type="ARBA" id="ARBA00022475"/>
    </source>
</evidence>
<gene>
    <name evidence="8" type="ORF">GTW58_03785</name>
</gene>
<dbReference type="Pfam" id="PF02608">
    <property type="entry name" value="Bmp"/>
    <property type="match status" value="1"/>
</dbReference>
<dbReference type="InterPro" id="IPR050957">
    <property type="entry name" value="BMP_lipoprotein"/>
</dbReference>
<sequence>MTFRSRTMKTSAVLGLSALALAACGEAPDDNGGSTDASDFTGCIVSDEGGFQDRSFNQNSYAGLKAAEDNLGINVQQAESQAETDFTPNLNSMVQNGCDLTVSVGFLLADATKEVAEANPDMHFAIVDDNSIDLDNVKPITYNTAEAAFLAGYVAASASESGTVATYGGMDIPTVTVFMDGFADGVDYYNQENDDDVELLGWDKDGQNGTFINSFSDTAAAKTTTQNFINEGADVIMPVAGQAATGTPDAVVEANGGGREDEVTFVWVDADGYETLSDDQKQYQLTSVLKELSTSVEDVVTTASEGNFDSTPYVGTLENEGVGIAPFHDQEERVGQETADKVDELRQQIIDGEITVESENSPE</sequence>
<reference evidence="8 9" key="1">
    <citation type="submission" date="2020-02" db="EMBL/GenBank/DDBJ databases">
        <authorList>
            <person name="Sun Q."/>
        </authorList>
    </citation>
    <scope>NUCLEOTIDE SEQUENCE [LARGE SCALE GENOMIC DNA]</scope>
    <source>
        <strain evidence="8 9">YIM 13062</strain>
    </source>
</reference>
<feature type="signal peptide" evidence="6">
    <location>
        <begin position="1"/>
        <end position="22"/>
    </location>
</feature>
<dbReference type="PANTHER" id="PTHR34296:SF2">
    <property type="entry name" value="ABC TRANSPORTER GUANOSINE-BINDING PROTEIN NUPN"/>
    <property type="match status" value="1"/>
</dbReference>
<feature type="domain" description="ABC transporter substrate-binding protein PnrA-like" evidence="7">
    <location>
        <begin position="45"/>
        <end position="358"/>
    </location>
</feature>
<keyword evidence="3 6" id="KW-0732">Signal</keyword>
<dbReference type="EMBL" id="JAAVUN010000004">
    <property type="protein sequence ID" value="NKE09078.1"/>
    <property type="molecule type" value="Genomic_DNA"/>
</dbReference>
<evidence type="ECO:0000259" key="7">
    <source>
        <dbReference type="Pfam" id="PF02608"/>
    </source>
</evidence>
<proteinExistence type="predicted"/>
<feature type="chain" id="PRO_5039232960" evidence="6">
    <location>
        <begin position="23"/>
        <end position="363"/>
    </location>
</feature>
<keyword evidence="9" id="KW-1185">Reference proteome</keyword>
<evidence type="ECO:0000313" key="8">
    <source>
        <dbReference type="EMBL" id="NKE09078.1"/>
    </source>
</evidence>
<comment type="subcellular location">
    <subcellularLocation>
        <location evidence="1">Cell membrane</location>
    </subcellularLocation>
</comment>
<accession>A0A846TIU3</accession>
<evidence type="ECO:0000313" key="9">
    <source>
        <dbReference type="Proteomes" id="UP000521379"/>
    </source>
</evidence>
<dbReference type="PROSITE" id="PS51257">
    <property type="entry name" value="PROKAR_LIPOPROTEIN"/>
    <property type="match status" value="1"/>
</dbReference>
<evidence type="ECO:0000256" key="6">
    <source>
        <dbReference type="SAM" id="SignalP"/>
    </source>
</evidence>
<name>A0A846TIU3_9MICC</name>
<dbReference type="AlphaFoldDB" id="A0A846TIU3"/>
<keyword evidence="2" id="KW-1003">Cell membrane</keyword>
<evidence type="ECO:0000256" key="1">
    <source>
        <dbReference type="ARBA" id="ARBA00004236"/>
    </source>
</evidence>